<evidence type="ECO:0008006" key="3">
    <source>
        <dbReference type="Google" id="ProtNLM"/>
    </source>
</evidence>
<evidence type="ECO:0000313" key="1">
    <source>
        <dbReference type="EMBL" id="PKK55899.1"/>
    </source>
</evidence>
<accession>A0A2N1M2P1</accession>
<dbReference type="Proteomes" id="UP000233469">
    <property type="component" value="Unassembled WGS sequence"/>
</dbReference>
<sequence length="276" mass="32391">MAKYHAVNQDPGITRISYRIDYIFGNNNILNGSIHTFTQPIPLSHFNSDHKAVITLLQNDLFKSTKLLNNHHRNDLKEKPNYSKMNEELWDEYEDRSRSYFKNRFRYIDLDNITTQEDLDHKEAIKHYQNIGKHENPLIYNSFNDLPTPWCDIYNPNNNPINNNCWNLLQQKIEVTDVINVLKHSPLNKAPSPSQITYKDLKHLHPDVLTPLTLIFNLCIHLDIIPSKWRDALLFLIPKPHDWDSNLTNTRPITLLETPRKLMIKSNTSTTQYPAV</sequence>
<dbReference type="EMBL" id="LLXL01006572">
    <property type="protein sequence ID" value="PKK55899.1"/>
    <property type="molecule type" value="Genomic_DNA"/>
</dbReference>
<protein>
    <recommendedName>
        <fullName evidence="3">RNA-directed DNA polymerase from mobile element jockey-like</fullName>
    </recommendedName>
</protein>
<gene>
    <name evidence="1" type="ORF">RhiirC2_801206</name>
</gene>
<organism evidence="1 2">
    <name type="scientific">Rhizophagus irregularis</name>
    <dbReference type="NCBI Taxonomy" id="588596"/>
    <lineage>
        <taxon>Eukaryota</taxon>
        <taxon>Fungi</taxon>
        <taxon>Fungi incertae sedis</taxon>
        <taxon>Mucoromycota</taxon>
        <taxon>Glomeromycotina</taxon>
        <taxon>Glomeromycetes</taxon>
        <taxon>Glomerales</taxon>
        <taxon>Glomeraceae</taxon>
        <taxon>Rhizophagus</taxon>
    </lineage>
</organism>
<dbReference type="PANTHER" id="PTHR19446">
    <property type="entry name" value="REVERSE TRANSCRIPTASES"/>
    <property type="match status" value="1"/>
</dbReference>
<evidence type="ECO:0000313" key="2">
    <source>
        <dbReference type="Proteomes" id="UP000233469"/>
    </source>
</evidence>
<dbReference type="VEuPathDB" id="FungiDB:RhiirA1_396632"/>
<reference evidence="1 2" key="1">
    <citation type="submission" date="2016-04" db="EMBL/GenBank/DDBJ databases">
        <title>Genome analyses suggest a sexual origin of heterokaryosis in a supposedly ancient asexual fungus.</title>
        <authorList>
            <person name="Ropars J."/>
            <person name="Sedzielewska K."/>
            <person name="Noel J."/>
            <person name="Charron P."/>
            <person name="Farinelli L."/>
            <person name="Marton T."/>
            <person name="Kruger M."/>
            <person name="Pelin A."/>
            <person name="Brachmann A."/>
            <person name="Corradi N."/>
        </authorList>
    </citation>
    <scope>NUCLEOTIDE SEQUENCE [LARGE SCALE GENOMIC DNA]</scope>
    <source>
        <strain evidence="1 2">C2</strain>
    </source>
</reference>
<proteinExistence type="predicted"/>
<dbReference type="AlphaFoldDB" id="A0A2N1M2P1"/>
<reference evidence="1 2" key="2">
    <citation type="submission" date="2017-10" db="EMBL/GenBank/DDBJ databases">
        <title>Extensive intraspecific genome diversity in a model arbuscular mycorrhizal fungus.</title>
        <authorList>
            <person name="Chen E.C.H."/>
            <person name="Morin E."/>
            <person name="Baudet D."/>
            <person name="Noel J."/>
            <person name="Ndikumana S."/>
            <person name="Charron P."/>
            <person name="St-Onge C."/>
            <person name="Giorgi J."/>
            <person name="Grigoriev I.V."/>
            <person name="Roux C."/>
            <person name="Martin F.M."/>
            <person name="Corradi N."/>
        </authorList>
    </citation>
    <scope>NUCLEOTIDE SEQUENCE [LARGE SCALE GENOMIC DNA]</scope>
    <source>
        <strain evidence="1 2">C2</strain>
    </source>
</reference>
<comment type="caution">
    <text evidence="1">The sequence shown here is derived from an EMBL/GenBank/DDBJ whole genome shotgun (WGS) entry which is preliminary data.</text>
</comment>
<name>A0A2N1M2P1_9GLOM</name>